<accession>A0A9D3UCU3</accession>
<dbReference type="AlphaFoldDB" id="A0A9D3UCU3"/>
<keyword evidence="1" id="KW-0732">Signal</keyword>
<feature type="chain" id="PRO_5038624448" description="Secreted protein" evidence="1">
    <location>
        <begin position="25"/>
        <end position="107"/>
    </location>
</feature>
<evidence type="ECO:0008006" key="4">
    <source>
        <dbReference type="Google" id="ProtNLM"/>
    </source>
</evidence>
<comment type="caution">
    <text evidence="2">The sequence shown here is derived from an EMBL/GenBank/DDBJ whole genome shotgun (WGS) entry which is preliminary data.</text>
</comment>
<name>A0A9D3UCU3_9ROSI</name>
<evidence type="ECO:0000256" key="1">
    <source>
        <dbReference type="SAM" id="SignalP"/>
    </source>
</evidence>
<dbReference type="EMBL" id="JAIQCV010000012">
    <property type="protein sequence ID" value="KAH1038237.1"/>
    <property type="molecule type" value="Genomic_DNA"/>
</dbReference>
<reference evidence="2 3" key="1">
    <citation type="journal article" date="2021" name="Plant Biotechnol. J.">
        <title>Multi-omics assisted identification of the key and species-specific regulatory components of drought-tolerant mechanisms in Gossypium stocksii.</title>
        <authorList>
            <person name="Yu D."/>
            <person name="Ke L."/>
            <person name="Zhang D."/>
            <person name="Wu Y."/>
            <person name="Sun Y."/>
            <person name="Mei J."/>
            <person name="Sun J."/>
            <person name="Sun Y."/>
        </authorList>
    </citation>
    <scope>NUCLEOTIDE SEQUENCE [LARGE SCALE GENOMIC DNA]</scope>
    <source>
        <strain evidence="3">cv. E1</strain>
        <tissue evidence="2">Leaf</tissue>
    </source>
</reference>
<sequence length="107" mass="12369">MITNLTVHAFPGLILLILFRTTSAAREIILKHTVKEGRPTYPFITSLQCKVLYGRRVDFKVKSYCPRMRAAEHVWKTAIVRQHSSRMGFAGNKSFHSGIFYERLMPK</sequence>
<evidence type="ECO:0000313" key="3">
    <source>
        <dbReference type="Proteomes" id="UP000828251"/>
    </source>
</evidence>
<protein>
    <recommendedName>
        <fullName evidence="4">Secreted protein</fullName>
    </recommendedName>
</protein>
<gene>
    <name evidence="2" type="ORF">J1N35_039980</name>
</gene>
<proteinExistence type="predicted"/>
<dbReference type="Proteomes" id="UP000828251">
    <property type="component" value="Unassembled WGS sequence"/>
</dbReference>
<keyword evidence="3" id="KW-1185">Reference proteome</keyword>
<feature type="signal peptide" evidence="1">
    <location>
        <begin position="1"/>
        <end position="24"/>
    </location>
</feature>
<organism evidence="2 3">
    <name type="scientific">Gossypium stocksii</name>
    <dbReference type="NCBI Taxonomy" id="47602"/>
    <lineage>
        <taxon>Eukaryota</taxon>
        <taxon>Viridiplantae</taxon>
        <taxon>Streptophyta</taxon>
        <taxon>Embryophyta</taxon>
        <taxon>Tracheophyta</taxon>
        <taxon>Spermatophyta</taxon>
        <taxon>Magnoliopsida</taxon>
        <taxon>eudicotyledons</taxon>
        <taxon>Gunneridae</taxon>
        <taxon>Pentapetalae</taxon>
        <taxon>rosids</taxon>
        <taxon>malvids</taxon>
        <taxon>Malvales</taxon>
        <taxon>Malvaceae</taxon>
        <taxon>Malvoideae</taxon>
        <taxon>Gossypium</taxon>
    </lineage>
</organism>
<evidence type="ECO:0000313" key="2">
    <source>
        <dbReference type="EMBL" id="KAH1038237.1"/>
    </source>
</evidence>